<dbReference type="GO" id="GO:0046872">
    <property type="term" value="F:metal ion binding"/>
    <property type="evidence" value="ECO:0007669"/>
    <property type="project" value="UniProtKB-KW"/>
</dbReference>
<dbReference type="GO" id="GO:0020037">
    <property type="term" value="F:heme binding"/>
    <property type="evidence" value="ECO:0007669"/>
    <property type="project" value="InterPro"/>
</dbReference>
<feature type="signal peptide" evidence="5">
    <location>
        <begin position="1"/>
        <end position="22"/>
    </location>
</feature>
<evidence type="ECO:0000256" key="2">
    <source>
        <dbReference type="ARBA" id="ARBA00022723"/>
    </source>
</evidence>
<dbReference type="InterPro" id="IPR015170">
    <property type="entry name" value="DUF1924_SHP"/>
</dbReference>
<dbReference type="Pfam" id="PF09086">
    <property type="entry name" value="DUF1924"/>
    <property type="match status" value="1"/>
</dbReference>
<evidence type="ECO:0000256" key="1">
    <source>
        <dbReference type="ARBA" id="ARBA00022617"/>
    </source>
</evidence>
<proteinExistence type="predicted"/>
<accession>A0A370DP48</accession>
<keyword evidence="3 4" id="KW-0408">Iron</keyword>
<evidence type="ECO:0000256" key="5">
    <source>
        <dbReference type="SAM" id="SignalP"/>
    </source>
</evidence>
<evidence type="ECO:0000259" key="6">
    <source>
        <dbReference type="PROSITE" id="PS51007"/>
    </source>
</evidence>
<dbReference type="InterPro" id="IPR036909">
    <property type="entry name" value="Cyt_c-like_dom_sf"/>
</dbReference>
<organism evidence="7 8">
    <name type="scientific">endosymbiont of Escarpia spicata</name>
    <dbReference type="NCBI Taxonomy" id="2200908"/>
    <lineage>
        <taxon>Bacteria</taxon>
        <taxon>Pseudomonadati</taxon>
        <taxon>Pseudomonadota</taxon>
        <taxon>Gammaproteobacteria</taxon>
        <taxon>sulfur-oxidizing symbionts</taxon>
    </lineage>
</organism>
<sequence length="134" mass="15037">MKGFSIAVIASLALLVPPVVKADSVETLKALYQSQGAKDFDREVGEALWNKILQHRQSGQQRSCVDCHGNNLKLPGKHIRTGKVIEPLAPSVNPKRFTDQRKVEKWFTRNCKWTMGRECSSQEKGDLLVYLSGQ</sequence>
<keyword evidence="1 4" id="KW-0349">Heme</keyword>
<dbReference type="PROSITE" id="PS51007">
    <property type="entry name" value="CYTC"/>
    <property type="match status" value="1"/>
</dbReference>
<protein>
    <recommendedName>
        <fullName evidence="6">Cytochrome c domain-containing protein</fullName>
    </recommendedName>
</protein>
<reference evidence="7 8" key="1">
    <citation type="journal article" date="2018" name="ISME J.">
        <title>Endosymbiont genomes yield clues of tubeworm success.</title>
        <authorList>
            <person name="Li Y."/>
            <person name="Liles M.R."/>
            <person name="Halanych K.M."/>
        </authorList>
    </citation>
    <scope>NUCLEOTIDE SEQUENCE [LARGE SCALE GENOMIC DNA]</scope>
    <source>
        <strain evidence="7">A1462</strain>
    </source>
</reference>
<name>A0A370DP48_9GAMM</name>
<dbReference type="EMBL" id="QFXE01000008">
    <property type="protein sequence ID" value="RDH86694.1"/>
    <property type="molecule type" value="Genomic_DNA"/>
</dbReference>
<gene>
    <name evidence="7" type="ORF">DIZ78_07260</name>
</gene>
<evidence type="ECO:0000256" key="4">
    <source>
        <dbReference type="PROSITE-ProRule" id="PRU00433"/>
    </source>
</evidence>
<keyword evidence="2 4" id="KW-0479">Metal-binding</keyword>
<dbReference type="SUPFAM" id="SSF46626">
    <property type="entry name" value="Cytochrome c"/>
    <property type="match status" value="1"/>
</dbReference>
<comment type="caution">
    <text evidence="7">The sequence shown here is derived from an EMBL/GenBank/DDBJ whole genome shotgun (WGS) entry which is preliminary data.</text>
</comment>
<dbReference type="Proteomes" id="UP000254771">
    <property type="component" value="Unassembled WGS sequence"/>
</dbReference>
<feature type="chain" id="PRO_5016852948" description="Cytochrome c domain-containing protein" evidence="5">
    <location>
        <begin position="23"/>
        <end position="134"/>
    </location>
</feature>
<dbReference type="Gene3D" id="1.10.760.10">
    <property type="entry name" value="Cytochrome c-like domain"/>
    <property type="match status" value="1"/>
</dbReference>
<feature type="domain" description="Cytochrome c" evidence="6">
    <location>
        <begin position="40"/>
        <end position="134"/>
    </location>
</feature>
<dbReference type="AlphaFoldDB" id="A0A370DP48"/>
<keyword evidence="8" id="KW-1185">Reference proteome</keyword>
<evidence type="ECO:0000313" key="8">
    <source>
        <dbReference type="Proteomes" id="UP000254771"/>
    </source>
</evidence>
<dbReference type="InterPro" id="IPR009056">
    <property type="entry name" value="Cyt_c-like_dom"/>
</dbReference>
<evidence type="ECO:0000256" key="3">
    <source>
        <dbReference type="ARBA" id="ARBA00023004"/>
    </source>
</evidence>
<dbReference type="GO" id="GO:0009055">
    <property type="term" value="F:electron transfer activity"/>
    <property type="evidence" value="ECO:0007669"/>
    <property type="project" value="InterPro"/>
</dbReference>
<keyword evidence="5" id="KW-0732">Signal</keyword>
<evidence type="ECO:0000313" key="7">
    <source>
        <dbReference type="EMBL" id="RDH86694.1"/>
    </source>
</evidence>